<dbReference type="EMBL" id="JBFOLK010000013">
    <property type="protein sequence ID" value="KAL2465016.1"/>
    <property type="molecule type" value="Genomic_DNA"/>
</dbReference>
<dbReference type="SUPFAM" id="SSF52777">
    <property type="entry name" value="CoA-dependent acyltransferases"/>
    <property type="match status" value="1"/>
</dbReference>
<comment type="similarity">
    <text evidence="1">Belongs to the plant acyltransferase family.</text>
</comment>
<dbReference type="PANTHER" id="PTHR31642:SF189">
    <property type="entry name" value="ACYLTRANSFERASE GLAUCE"/>
    <property type="match status" value="1"/>
</dbReference>
<dbReference type="PANTHER" id="PTHR31642">
    <property type="entry name" value="TRICHOTHECENE 3-O-ACETYLTRANSFERASE"/>
    <property type="match status" value="1"/>
</dbReference>
<dbReference type="Gene3D" id="3.30.559.10">
    <property type="entry name" value="Chloramphenicol acetyltransferase-like domain"/>
    <property type="match status" value="2"/>
</dbReference>
<proteinExistence type="inferred from homology"/>
<evidence type="ECO:0000313" key="3">
    <source>
        <dbReference type="Proteomes" id="UP001604336"/>
    </source>
</evidence>
<dbReference type="InterPro" id="IPR050317">
    <property type="entry name" value="Plant_Fungal_Acyltransferase"/>
</dbReference>
<evidence type="ECO:0000313" key="2">
    <source>
        <dbReference type="EMBL" id="KAL2465016.1"/>
    </source>
</evidence>
<protein>
    <submittedName>
        <fullName evidence="2">HXXXD-type acyl-transferase family protein</fullName>
    </submittedName>
</protein>
<name>A0ABD1PM79_9LAMI</name>
<gene>
    <name evidence="2" type="ORF">Adt_40867</name>
</gene>
<sequence length="456" mass="51738">METLYQESPYSASQDLKVTLQDSILVFRSQETDKKSIFLSNVDQPFNFNIETVHFFNPKMDFPPQVVVNRLKIVLEKVLVTYDFLAGRLKLNSQSGRLEIDCNAAGAVFVVASSEFALDEIGDLDYPNPAFRQLIIQSLENLGPNDQPLSIFQVTSFKCGGFAISISTNHVLFDGMSFKIFLQNLASLAFDDKPLAIVPFKDRCLIASRSPPHVAFTHPELYKLELPIDGVYSCPPLFESTQEDLDFKIFRLSSNDISYLKNKANANGTRPSTRITGFNVVTAHVWRCKPLSRDVEKNKERVSTLLYTVNIRSRLKPPLPLSYCGNAVISAYASAKCGELEEKPFFELVDMVSEGAARLTDEYVRSFIDWHEIYKGFVNGEFLISSWWILGFAKVEYPWDKPRYSCPLVQPKKDIILFLPNIDGVNNDGVNILVALPAKEMEKFQFVFHKFMERSP</sequence>
<dbReference type="AlphaFoldDB" id="A0ABD1PM79"/>
<evidence type="ECO:0000256" key="1">
    <source>
        <dbReference type="ARBA" id="ARBA00009861"/>
    </source>
</evidence>
<dbReference type="Proteomes" id="UP001604336">
    <property type="component" value="Unassembled WGS sequence"/>
</dbReference>
<dbReference type="InterPro" id="IPR023213">
    <property type="entry name" value="CAT-like_dom_sf"/>
</dbReference>
<accession>A0ABD1PM79</accession>
<organism evidence="2 3">
    <name type="scientific">Abeliophyllum distichum</name>
    <dbReference type="NCBI Taxonomy" id="126358"/>
    <lineage>
        <taxon>Eukaryota</taxon>
        <taxon>Viridiplantae</taxon>
        <taxon>Streptophyta</taxon>
        <taxon>Embryophyta</taxon>
        <taxon>Tracheophyta</taxon>
        <taxon>Spermatophyta</taxon>
        <taxon>Magnoliopsida</taxon>
        <taxon>eudicotyledons</taxon>
        <taxon>Gunneridae</taxon>
        <taxon>Pentapetalae</taxon>
        <taxon>asterids</taxon>
        <taxon>lamiids</taxon>
        <taxon>Lamiales</taxon>
        <taxon>Oleaceae</taxon>
        <taxon>Forsythieae</taxon>
        <taxon>Abeliophyllum</taxon>
    </lineage>
</organism>
<comment type="caution">
    <text evidence="2">The sequence shown here is derived from an EMBL/GenBank/DDBJ whole genome shotgun (WGS) entry which is preliminary data.</text>
</comment>
<reference evidence="3" key="1">
    <citation type="submission" date="2024-07" db="EMBL/GenBank/DDBJ databases">
        <title>Two chromosome-level genome assemblies of Korean endemic species Abeliophyllum distichum and Forsythia ovata (Oleaceae).</title>
        <authorList>
            <person name="Jang H."/>
        </authorList>
    </citation>
    <scope>NUCLEOTIDE SEQUENCE [LARGE SCALE GENOMIC DNA]</scope>
</reference>
<dbReference type="Pfam" id="PF02458">
    <property type="entry name" value="Transferase"/>
    <property type="match status" value="1"/>
</dbReference>
<keyword evidence="3" id="KW-1185">Reference proteome</keyword>